<evidence type="ECO:0000256" key="4">
    <source>
        <dbReference type="SAM" id="SignalP"/>
    </source>
</evidence>
<reference evidence="6 7" key="1">
    <citation type="journal article" date="2008" name="Nature">
        <title>The genome of the model beetle and pest Tribolium castaneum.</title>
        <authorList>
            <consortium name="Tribolium Genome Sequencing Consortium"/>
            <person name="Richards S."/>
            <person name="Gibbs R.A."/>
            <person name="Weinstock G.M."/>
            <person name="Brown S.J."/>
            <person name="Denell R."/>
            <person name="Beeman R.W."/>
            <person name="Gibbs R."/>
            <person name="Beeman R.W."/>
            <person name="Brown S.J."/>
            <person name="Bucher G."/>
            <person name="Friedrich M."/>
            <person name="Grimmelikhuijzen C.J."/>
            <person name="Klingler M."/>
            <person name="Lorenzen M."/>
            <person name="Richards S."/>
            <person name="Roth S."/>
            <person name="Schroder R."/>
            <person name="Tautz D."/>
            <person name="Zdobnov E.M."/>
            <person name="Muzny D."/>
            <person name="Gibbs R.A."/>
            <person name="Weinstock G.M."/>
            <person name="Attaway T."/>
            <person name="Bell S."/>
            <person name="Buhay C.J."/>
            <person name="Chandrabose M.N."/>
            <person name="Chavez D."/>
            <person name="Clerk-Blankenburg K.P."/>
            <person name="Cree A."/>
            <person name="Dao M."/>
            <person name="Davis C."/>
            <person name="Chacko J."/>
            <person name="Dinh H."/>
            <person name="Dugan-Rocha S."/>
            <person name="Fowler G."/>
            <person name="Garner T.T."/>
            <person name="Garnes J."/>
            <person name="Gnirke A."/>
            <person name="Hawes A."/>
            <person name="Hernandez J."/>
            <person name="Hines S."/>
            <person name="Holder M."/>
            <person name="Hume J."/>
            <person name="Jhangiani S.N."/>
            <person name="Joshi V."/>
            <person name="Khan Z.M."/>
            <person name="Jackson L."/>
            <person name="Kovar C."/>
            <person name="Kowis A."/>
            <person name="Lee S."/>
            <person name="Lewis L.R."/>
            <person name="Margolis J."/>
            <person name="Morgan M."/>
            <person name="Nazareth L.V."/>
            <person name="Nguyen N."/>
            <person name="Okwuonu G."/>
            <person name="Parker D."/>
            <person name="Richards S."/>
            <person name="Ruiz S.J."/>
            <person name="Santibanez J."/>
            <person name="Savard J."/>
            <person name="Scherer S.E."/>
            <person name="Schneider B."/>
            <person name="Sodergren E."/>
            <person name="Tautz D."/>
            <person name="Vattahil S."/>
            <person name="Villasana D."/>
            <person name="White C.S."/>
            <person name="Wright R."/>
            <person name="Park Y."/>
            <person name="Beeman R.W."/>
            <person name="Lord J."/>
            <person name="Oppert B."/>
            <person name="Lorenzen M."/>
            <person name="Brown S."/>
            <person name="Wang L."/>
            <person name="Savard J."/>
            <person name="Tautz D."/>
            <person name="Richards S."/>
            <person name="Weinstock G."/>
            <person name="Gibbs R.A."/>
            <person name="Liu Y."/>
            <person name="Worley K."/>
            <person name="Weinstock G."/>
            <person name="Elsik C.G."/>
            <person name="Reese J.T."/>
            <person name="Elhaik E."/>
            <person name="Landan G."/>
            <person name="Graur D."/>
            <person name="Arensburger P."/>
            <person name="Atkinson P."/>
            <person name="Beeman R.W."/>
            <person name="Beidler J."/>
            <person name="Brown S.J."/>
            <person name="Demuth J.P."/>
            <person name="Drury D.W."/>
            <person name="Du Y.Z."/>
            <person name="Fujiwara H."/>
            <person name="Lorenzen M."/>
            <person name="Maselli V."/>
            <person name="Osanai M."/>
            <person name="Park Y."/>
            <person name="Robertson H.M."/>
            <person name="Tu Z."/>
            <person name="Wang J.J."/>
            <person name="Wang S."/>
            <person name="Richards S."/>
            <person name="Song H."/>
            <person name="Zhang L."/>
            <person name="Sodergren E."/>
            <person name="Werner D."/>
            <person name="Stanke M."/>
            <person name="Morgenstern B."/>
            <person name="Solovyev V."/>
            <person name="Kosarev P."/>
            <person name="Brown G."/>
            <person name="Chen H.C."/>
            <person name="Ermolaeva O."/>
            <person name="Hlavina W."/>
            <person name="Kapustin Y."/>
            <person name="Kiryutin B."/>
            <person name="Kitts P."/>
            <person name="Maglott D."/>
            <person name="Pruitt K."/>
            <person name="Sapojnikov V."/>
            <person name="Souvorov A."/>
            <person name="Mackey A.J."/>
            <person name="Waterhouse R.M."/>
            <person name="Wyder S."/>
            <person name="Zdobnov E.M."/>
            <person name="Zdobnov E.M."/>
            <person name="Wyder S."/>
            <person name="Kriventseva E.V."/>
            <person name="Kadowaki T."/>
            <person name="Bork P."/>
            <person name="Aranda M."/>
            <person name="Bao R."/>
            <person name="Beermann A."/>
            <person name="Berns N."/>
            <person name="Bolognesi R."/>
            <person name="Bonneton F."/>
            <person name="Bopp D."/>
            <person name="Brown S.J."/>
            <person name="Bucher G."/>
            <person name="Butts T."/>
            <person name="Chaumot A."/>
            <person name="Denell R.E."/>
            <person name="Ferrier D.E."/>
            <person name="Friedrich M."/>
            <person name="Gordon C.M."/>
            <person name="Jindra M."/>
            <person name="Klingler M."/>
            <person name="Lan Q."/>
            <person name="Lattorff H.M."/>
            <person name="Laudet V."/>
            <person name="von Levetsow C."/>
            <person name="Liu Z."/>
            <person name="Lutz R."/>
            <person name="Lynch J.A."/>
            <person name="da Fonseca R.N."/>
            <person name="Posnien N."/>
            <person name="Reuter R."/>
            <person name="Roth S."/>
            <person name="Savard J."/>
            <person name="Schinko J.B."/>
            <person name="Schmitt C."/>
            <person name="Schoppmeier M."/>
            <person name="Schroder R."/>
            <person name="Shippy T.D."/>
            <person name="Simonnet F."/>
            <person name="Marques-Souza H."/>
            <person name="Tautz D."/>
            <person name="Tomoyasu Y."/>
            <person name="Trauner J."/>
            <person name="Van der Zee M."/>
            <person name="Vervoort M."/>
            <person name="Wittkopp N."/>
            <person name="Wimmer E.A."/>
            <person name="Yang X."/>
            <person name="Jones A.K."/>
            <person name="Sattelle D.B."/>
            <person name="Ebert P.R."/>
            <person name="Nelson D."/>
            <person name="Scott J.G."/>
            <person name="Beeman R.W."/>
            <person name="Muthukrishnan S."/>
            <person name="Kramer K.J."/>
            <person name="Arakane Y."/>
            <person name="Beeman R.W."/>
            <person name="Zhu Q."/>
            <person name="Hogenkamp D."/>
            <person name="Dixit R."/>
            <person name="Oppert B."/>
            <person name="Jiang H."/>
            <person name="Zou Z."/>
            <person name="Marshall J."/>
            <person name="Elpidina E."/>
            <person name="Vinokurov K."/>
            <person name="Oppert C."/>
            <person name="Zou Z."/>
            <person name="Evans J."/>
            <person name="Lu Z."/>
            <person name="Zhao P."/>
            <person name="Sumathipala N."/>
            <person name="Altincicek B."/>
            <person name="Vilcinskas A."/>
            <person name="Williams M."/>
            <person name="Hultmark D."/>
            <person name="Hetru C."/>
            <person name="Jiang H."/>
            <person name="Grimmelikhuijzen C.J."/>
            <person name="Hauser F."/>
            <person name="Cazzamali G."/>
            <person name="Williamson M."/>
            <person name="Park Y."/>
            <person name="Li B."/>
            <person name="Tanaka Y."/>
            <person name="Predel R."/>
            <person name="Neupert S."/>
            <person name="Schachtner J."/>
            <person name="Verleyen P."/>
            <person name="Raible F."/>
            <person name="Bork P."/>
            <person name="Friedrich M."/>
            <person name="Walden K.K."/>
            <person name="Robertson H.M."/>
            <person name="Angeli S."/>
            <person name="Foret S."/>
            <person name="Bucher G."/>
            <person name="Schuetz S."/>
            <person name="Maleszka R."/>
            <person name="Wimmer E.A."/>
            <person name="Beeman R.W."/>
            <person name="Lorenzen M."/>
            <person name="Tomoyasu Y."/>
            <person name="Miller S.C."/>
            <person name="Grossmann D."/>
            <person name="Bucher G."/>
        </authorList>
    </citation>
    <scope>NUCLEOTIDE SEQUENCE [LARGE SCALE GENOMIC DNA]</scope>
    <source>
        <strain evidence="6 7">Georgia GA2</strain>
    </source>
</reference>
<accession>D6WJU5</accession>
<evidence type="ECO:0000256" key="3">
    <source>
        <dbReference type="SAM" id="Phobius"/>
    </source>
</evidence>
<gene>
    <name evidence="6" type="primary">AUGUSTUS-3.0.2_13005</name>
    <name evidence="6" type="ORF">TcasGA2_TC013005</name>
</gene>
<comment type="caution">
    <text evidence="2">Lacks conserved residue(s) required for the propagation of feature annotation.</text>
</comment>
<dbReference type="InParanoid" id="D6WJU5"/>
<keyword evidence="4" id="KW-0732">Signal</keyword>
<dbReference type="HOGENOM" id="CLU_732233_0_0_1"/>
<organism evidence="6 7">
    <name type="scientific">Tribolium castaneum</name>
    <name type="common">Red flour beetle</name>
    <dbReference type="NCBI Taxonomy" id="7070"/>
    <lineage>
        <taxon>Eukaryota</taxon>
        <taxon>Metazoa</taxon>
        <taxon>Ecdysozoa</taxon>
        <taxon>Arthropoda</taxon>
        <taxon>Hexapoda</taxon>
        <taxon>Insecta</taxon>
        <taxon>Pterygota</taxon>
        <taxon>Neoptera</taxon>
        <taxon>Endopterygota</taxon>
        <taxon>Coleoptera</taxon>
        <taxon>Polyphaga</taxon>
        <taxon>Cucujiformia</taxon>
        <taxon>Tenebrionidae</taxon>
        <taxon>Tenebrionidae incertae sedis</taxon>
        <taxon>Tribolium</taxon>
    </lineage>
</organism>
<dbReference type="Gene3D" id="2.60.120.290">
    <property type="entry name" value="Spermadhesin, CUB domain"/>
    <property type="match status" value="1"/>
</dbReference>
<keyword evidence="3" id="KW-0812">Transmembrane</keyword>
<dbReference type="EMBL" id="KQ971343">
    <property type="protein sequence ID" value="EFA03096.2"/>
    <property type="molecule type" value="Genomic_DNA"/>
</dbReference>
<name>D6WJU5_TRICA</name>
<dbReference type="SUPFAM" id="SSF49854">
    <property type="entry name" value="Spermadhesin, CUB domain"/>
    <property type="match status" value="1"/>
</dbReference>
<dbReference type="InterPro" id="IPR000859">
    <property type="entry name" value="CUB_dom"/>
</dbReference>
<feature type="signal peptide" evidence="4">
    <location>
        <begin position="1"/>
        <end position="18"/>
    </location>
</feature>
<keyword evidence="3" id="KW-0472">Membrane</keyword>
<reference evidence="6 7" key="2">
    <citation type="journal article" date="2010" name="Nucleic Acids Res.">
        <title>BeetleBase in 2010: revisions to provide comprehensive genomic information for Tribolium castaneum.</title>
        <authorList>
            <person name="Kim H.S."/>
            <person name="Murphy T."/>
            <person name="Xia J."/>
            <person name="Caragea D."/>
            <person name="Park Y."/>
            <person name="Beeman R.W."/>
            <person name="Lorenzen M.D."/>
            <person name="Butcher S."/>
            <person name="Manak J.R."/>
            <person name="Brown S.J."/>
        </authorList>
    </citation>
    <scope>GENOME REANNOTATION</scope>
    <source>
        <strain evidence="6 7">Georgia GA2</strain>
    </source>
</reference>
<dbReference type="InterPro" id="IPR052129">
    <property type="entry name" value="Spermadhesin-Link_domain"/>
</dbReference>
<keyword evidence="7" id="KW-1185">Reference proteome</keyword>
<dbReference type="Pfam" id="PF00431">
    <property type="entry name" value="CUB"/>
    <property type="match status" value="1"/>
</dbReference>
<dbReference type="AlphaFoldDB" id="D6WJU5"/>
<evidence type="ECO:0000256" key="2">
    <source>
        <dbReference type="PROSITE-ProRule" id="PRU00059"/>
    </source>
</evidence>
<keyword evidence="1" id="KW-1015">Disulfide bond</keyword>
<protein>
    <recommendedName>
        <fullName evidence="5">CUB domain-containing protein</fullName>
    </recommendedName>
</protein>
<evidence type="ECO:0000259" key="5">
    <source>
        <dbReference type="PROSITE" id="PS01180"/>
    </source>
</evidence>
<proteinExistence type="predicted"/>
<dbReference type="OMA" id="GQKHCRY"/>
<sequence length="450" mass="51049">MFVFLWLLLWVGFRRAEAYIETVFVSGCESCKLYLTCRHLSSIIAVLEADFTPDYNTTALVPTYFPPVHPRQALNKRCSGVNHCSFILTEDCPDAHLWGTGRLRVKYVCISENEIRKFCNSEILLSGPSEGFIHNPGYPRFYSSQRQCRWKLRAPREQRIRVTVLDISITADRITHPDECSDRLEILDSGQLVQTTCKPQDPPLEVVSESEFVEVVLVSAHSLVPLRGVLIHYTAVGCPTPDAPEDGYLVYRNETAAEYRCCINRAFEDDGQKTKIINCEGAKWDVDLPLPNCTTLQNNFAFDETPKQNLIILWSLRLCLLTCWCFRSTKRSRIALSLSRCSVVNGKSCRNHVDYLEAFFAIKRIVGVCTNEANKKLQQKPLLTVQDIGKSKNIEMVSDVLAPALLIAALFLINFMVLFYIYKIKQKHAEEFADEELGTLPLSSCEKASP</sequence>
<dbReference type="CDD" id="cd00041">
    <property type="entry name" value="CUB"/>
    <property type="match status" value="1"/>
</dbReference>
<evidence type="ECO:0000313" key="6">
    <source>
        <dbReference type="EMBL" id="EFA03096.2"/>
    </source>
</evidence>
<dbReference type="InterPro" id="IPR035914">
    <property type="entry name" value="Sperma_CUB_dom_sf"/>
</dbReference>
<dbReference type="PROSITE" id="PS01180">
    <property type="entry name" value="CUB"/>
    <property type="match status" value="1"/>
</dbReference>
<evidence type="ECO:0000256" key="1">
    <source>
        <dbReference type="ARBA" id="ARBA00023157"/>
    </source>
</evidence>
<dbReference type="Proteomes" id="UP000007266">
    <property type="component" value="Linkage group 5"/>
</dbReference>
<keyword evidence="3" id="KW-1133">Transmembrane helix</keyword>
<feature type="chain" id="PRO_5007310659" description="CUB domain-containing protein" evidence="4">
    <location>
        <begin position="19"/>
        <end position="450"/>
    </location>
</feature>
<dbReference type="SMART" id="SM00042">
    <property type="entry name" value="CUB"/>
    <property type="match status" value="1"/>
</dbReference>
<dbReference type="PANTHER" id="PTHR46908">
    <property type="entry name" value="CUBILIN-LIKE PROTEIN"/>
    <property type="match status" value="1"/>
</dbReference>
<dbReference type="eggNOG" id="ENOG502S6DX">
    <property type="taxonomic scope" value="Eukaryota"/>
</dbReference>
<feature type="domain" description="CUB" evidence="5">
    <location>
        <begin position="119"/>
        <end position="236"/>
    </location>
</feature>
<feature type="transmembrane region" description="Helical" evidence="3">
    <location>
        <begin position="400"/>
        <end position="422"/>
    </location>
</feature>
<dbReference type="PANTHER" id="PTHR46908:SF4">
    <property type="entry name" value="TUMOR NECROSIS FACTOR-INDUCIBLE GENE 6 PROTEIN"/>
    <property type="match status" value="1"/>
</dbReference>
<evidence type="ECO:0000313" key="7">
    <source>
        <dbReference type="Proteomes" id="UP000007266"/>
    </source>
</evidence>